<dbReference type="HOGENOM" id="CLU_549970_0_0_1"/>
<dbReference type="EMBL" id="DS178311">
    <property type="protein sequence ID" value="EFP88109.2"/>
    <property type="molecule type" value="Genomic_DNA"/>
</dbReference>
<organism evidence="2 3">
    <name type="scientific">Puccinia graminis f. sp. tritici (strain CRL 75-36-700-3 / race SCCL)</name>
    <name type="common">Black stem rust fungus</name>
    <dbReference type="NCBI Taxonomy" id="418459"/>
    <lineage>
        <taxon>Eukaryota</taxon>
        <taxon>Fungi</taxon>
        <taxon>Dikarya</taxon>
        <taxon>Basidiomycota</taxon>
        <taxon>Pucciniomycotina</taxon>
        <taxon>Pucciniomycetes</taxon>
        <taxon>Pucciniales</taxon>
        <taxon>Pucciniaceae</taxon>
        <taxon>Puccinia</taxon>
    </lineage>
</organism>
<reference key="1">
    <citation type="submission" date="2007-01" db="EMBL/GenBank/DDBJ databases">
        <title>The Genome Sequence of Puccinia graminis f. sp. tritici Strain CRL 75-36-700-3.</title>
        <authorList>
            <consortium name="The Broad Institute Genome Sequencing Platform"/>
            <person name="Birren B."/>
            <person name="Lander E."/>
            <person name="Galagan J."/>
            <person name="Nusbaum C."/>
            <person name="Devon K."/>
            <person name="Cuomo C."/>
            <person name="Jaffe D."/>
            <person name="Butler J."/>
            <person name="Alvarez P."/>
            <person name="Gnerre S."/>
            <person name="Grabherr M."/>
            <person name="Mauceli E."/>
            <person name="Brockman W."/>
            <person name="Young S."/>
            <person name="LaButti K."/>
            <person name="Sykes S."/>
            <person name="DeCaprio D."/>
            <person name="Crawford M."/>
            <person name="Koehrsen M."/>
            <person name="Engels R."/>
            <person name="Montgomery P."/>
            <person name="Pearson M."/>
            <person name="Howarth C."/>
            <person name="Larson L."/>
            <person name="White J."/>
            <person name="Zeng Q."/>
            <person name="Kodira C."/>
            <person name="Yandava C."/>
            <person name="Alvarado L."/>
            <person name="O'Leary S."/>
            <person name="Szabo L."/>
            <person name="Dean R."/>
            <person name="Schein J."/>
        </authorList>
    </citation>
    <scope>NUCLEOTIDE SEQUENCE</scope>
    <source>
        <strain>CRL 75-36-700-3</strain>
    </source>
</reference>
<dbReference type="VEuPathDB" id="FungiDB:PGTG_12556"/>
<feature type="region of interest" description="Disordered" evidence="1">
    <location>
        <begin position="434"/>
        <end position="496"/>
    </location>
</feature>
<feature type="compositionally biased region" description="Basic and acidic residues" evidence="1">
    <location>
        <begin position="462"/>
        <end position="472"/>
    </location>
</feature>
<evidence type="ECO:0000313" key="2">
    <source>
        <dbReference type="EMBL" id="EFP88109.2"/>
    </source>
</evidence>
<dbReference type="RefSeq" id="XP_003332528.2">
    <property type="nucleotide sequence ID" value="XM_003332480.2"/>
</dbReference>
<feature type="region of interest" description="Disordered" evidence="1">
    <location>
        <begin position="1"/>
        <end position="92"/>
    </location>
</feature>
<evidence type="ECO:0000313" key="3">
    <source>
        <dbReference type="Proteomes" id="UP000008783"/>
    </source>
</evidence>
<dbReference type="OrthoDB" id="2506685at2759"/>
<dbReference type="PANTHER" id="PTHR33246">
    <property type="entry name" value="CCHC-TYPE DOMAIN-CONTAINING PROTEIN"/>
    <property type="match status" value="1"/>
</dbReference>
<dbReference type="InParanoid" id="E3KV09"/>
<dbReference type="PANTHER" id="PTHR33246:SF51">
    <property type="entry name" value="MYB_SANT-LIKE DOMAIN-CONTAINING PROTEIN"/>
    <property type="match status" value="1"/>
</dbReference>
<evidence type="ECO:0000256" key="1">
    <source>
        <dbReference type="SAM" id="MobiDB-lite"/>
    </source>
</evidence>
<keyword evidence="3" id="KW-1185">Reference proteome</keyword>
<sequence length="496" mass="55423">MNLPFSTPDLEDGFAALTPLKNRPPFAGPSSFSWNQEPIGPPPKGKGKASATQLRDPDDELSDDENITPQKYSNQQAPPLSGYGMHSTQNKGEDVFSRNNQQIPQQNVPQQNIPQQPIYPQPAYLASPKIIKEPGLFYDGENFSKFLRRFERAAQAFQASDYEKALQIGCFMKTEELRDQIEAMDGYIAYDWPKLRKEMIDTWGGLDNTILYTTNDLVKVTEKVAAKGGIKTSRELTAYVTKYTSIMKYLITNGHIHKEEDTSILFMKEFSKESQQNIKRHLVSYDLLPKGPDGSNLPPKWAHLVKVAEMEVRIVEPGYLDVTNTNFSEANQLMQKRLDAQKGDSQRRNQMIADAPSGKMAVDKTIEDMAKEISLWWRERALAKALAELTLHKQAEESGGALVESLAFQGAGKRRKVDRMHKVLKSLLRGIRAPADTGDHSRLRNGGSVYTAEGLQGAGSIEGRKRGSERTRGGSGGGRPAYEQPEEYLDRQASEG</sequence>
<feature type="compositionally biased region" description="Acidic residues" evidence="1">
    <location>
        <begin position="57"/>
        <end position="66"/>
    </location>
</feature>
<dbReference type="Proteomes" id="UP000008783">
    <property type="component" value="Unassembled WGS sequence"/>
</dbReference>
<gene>
    <name evidence="2" type="ORF">PGTG_12556</name>
</gene>
<proteinExistence type="predicted"/>
<dbReference type="GeneID" id="10535331"/>
<name>E3KV09_PUCGT</name>
<accession>E3KV09</accession>
<dbReference type="AlphaFoldDB" id="E3KV09"/>
<reference evidence="3" key="2">
    <citation type="journal article" date="2011" name="Proc. Natl. Acad. Sci. U.S.A.">
        <title>Obligate biotrophy features unraveled by the genomic analysis of rust fungi.</title>
        <authorList>
            <person name="Duplessis S."/>
            <person name="Cuomo C.A."/>
            <person name="Lin Y.-C."/>
            <person name="Aerts A."/>
            <person name="Tisserant E."/>
            <person name="Veneault-Fourrey C."/>
            <person name="Joly D.L."/>
            <person name="Hacquard S."/>
            <person name="Amselem J."/>
            <person name="Cantarel B.L."/>
            <person name="Chiu R."/>
            <person name="Coutinho P.M."/>
            <person name="Feau N."/>
            <person name="Field M."/>
            <person name="Frey P."/>
            <person name="Gelhaye E."/>
            <person name="Goldberg J."/>
            <person name="Grabherr M.G."/>
            <person name="Kodira C.D."/>
            <person name="Kohler A."/>
            <person name="Kuees U."/>
            <person name="Lindquist E.A."/>
            <person name="Lucas S.M."/>
            <person name="Mago R."/>
            <person name="Mauceli E."/>
            <person name="Morin E."/>
            <person name="Murat C."/>
            <person name="Pangilinan J.L."/>
            <person name="Park R."/>
            <person name="Pearson M."/>
            <person name="Quesneville H."/>
            <person name="Rouhier N."/>
            <person name="Sakthikumar S."/>
            <person name="Salamov A.A."/>
            <person name="Schmutz J."/>
            <person name="Selles B."/>
            <person name="Shapiro H."/>
            <person name="Tanguay P."/>
            <person name="Tuskan G.A."/>
            <person name="Henrissat B."/>
            <person name="Van de Peer Y."/>
            <person name="Rouze P."/>
            <person name="Ellis J.G."/>
            <person name="Dodds P.N."/>
            <person name="Schein J.E."/>
            <person name="Zhong S."/>
            <person name="Hamelin R.C."/>
            <person name="Grigoriev I.V."/>
            <person name="Szabo L.J."/>
            <person name="Martin F."/>
        </authorList>
    </citation>
    <scope>NUCLEOTIDE SEQUENCE [LARGE SCALE GENOMIC DNA]</scope>
    <source>
        <strain evidence="3">CRL 75-36-700-3 / race SCCL</strain>
    </source>
</reference>
<feature type="compositionally biased region" description="Polar residues" evidence="1">
    <location>
        <begin position="67"/>
        <end position="78"/>
    </location>
</feature>
<dbReference type="KEGG" id="pgr:PGTG_12556"/>
<protein>
    <submittedName>
        <fullName evidence="2">Uncharacterized protein</fullName>
    </submittedName>
</protein>